<dbReference type="Proteomes" id="UP000001307">
    <property type="component" value="Unassembled WGS sequence"/>
</dbReference>
<reference evidence="7" key="1">
    <citation type="journal article" date="2010" name="Science">
        <title>Plasticity of animal genome architecture unmasked by rapid evolution of a pelagic tunicate.</title>
        <authorList>
            <person name="Denoeud F."/>
            <person name="Henriet S."/>
            <person name="Mungpakdee S."/>
            <person name="Aury J.M."/>
            <person name="Da Silva C."/>
            <person name="Brinkmann H."/>
            <person name="Mikhaleva J."/>
            <person name="Olsen L.C."/>
            <person name="Jubin C."/>
            <person name="Canestro C."/>
            <person name="Bouquet J.M."/>
            <person name="Danks G."/>
            <person name="Poulain J."/>
            <person name="Campsteijn C."/>
            <person name="Adamski M."/>
            <person name="Cross I."/>
            <person name="Yadetie F."/>
            <person name="Muffato M."/>
            <person name="Louis A."/>
            <person name="Butcher S."/>
            <person name="Tsagkogeorga G."/>
            <person name="Konrad A."/>
            <person name="Singh S."/>
            <person name="Jensen M.F."/>
            <person name="Cong E.H."/>
            <person name="Eikeseth-Otteraa H."/>
            <person name="Noel B."/>
            <person name="Anthouard V."/>
            <person name="Porcel B.M."/>
            <person name="Kachouri-Lafond R."/>
            <person name="Nishino A."/>
            <person name="Ugolini M."/>
            <person name="Chourrout P."/>
            <person name="Nishida H."/>
            <person name="Aasland R."/>
            <person name="Huzurbazar S."/>
            <person name="Westhof E."/>
            <person name="Delsuc F."/>
            <person name="Lehrach H."/>
            <person name="Reinhardt R."/>
            <person name="Weissenbach J."/>
            <person name="Roy S.W."/>
            <person name="Artiguenave F."/>
            <person name="Postlethwait J.H."/>
            <person name="Manak J.R."/>
            <person name="Thompson E.M."/>
            <person name="Jaillon O."/>
            <person name="Du Pasquier L."/>
            <person name="Boudinot P."/>
            <person name="Liberles D.A."/>
            <person name="Volff J.N."/>
            <person name="Philippe H."/>
            <person name="Lenhard B."/>
            <person name="Roest Crollius H."/>
            <person name="Wincker P."/>
            <person name="Chourrout D."/>
        </authorList>
    </citation>
    <scope>NUCLEOTIDE SEQUENCE [LARGE SCALE GENOMIC DNA]</scope>
</reference>
<dbReference type="PRINTS" id="PR00385">
    <property type="entry name" value="P450"/>
</dbReference>
<dbReference type="InterPro" id="IPR050182">
    <property type="entry name" value="Cytochrome_P450_fam2"/>
</dbReference>
<sequence length="527" mass="61762">MLYEVGALCASLALFRLWLNRDKHPNVPHILPEVPLKDDGPYWIVKSYLEGHRRNLPLYSYPLLDTFFGFLKLNLHVINDPIKSKEIFTKSEAVGGHMEMYPWWYLVQEYRQRTKGRKAETMHRDHIGIVREHSRSDPQGTKIAKLCRRRLMELAAKKQFESKWVAKVDSQISWLVESLKKVGENGTKPIDTFTYTMPAAMTVVLDFALDIDLSKHTDYRDRICTYATKGLESVIRLDKYKLIFINIPTWLRAWIPLKYWPSWVPYMQGLYDDILDLQDMHNKNWSVGDEATSLLAILQTDHSQGKMYEWDVVILIQQLCMTGADTTALSLSGVLITLARFPEIQEKLFKILEAQDFRADEFKDCPYLHAVVYETYRYCPIIYRTLFHSITEKTEILGETFEKDELISFSIAGANMNEKYFKSPWKFQPERHLNENGDFQKSVYQQPFNTGKRSCPGQILADIELFHFTKNLMKHFKFELHKDSVIKPVVETEEGWLNIWSRDSANAPLHHFLQPKDRRILLVPREN</sequence>
<evidence type="ECO:0000256" key="5">
    <source>
        <dbReference type="PIRSR" id="PIRSR602401-1"/>
    </source>
</evidence>
<keyword evidence="4 5" id="KW-0408">Iron</keyword>
<dbReference type="GO" id="GO:0006082">
    <property type="term" value="P:organic acid metabolic process"/>
    <property type="evidence" value="ECO:0007669"/>
    <property type="project" value="TreeGrafter"/>
</dbReference>
<keyword evidence="8" id="KW-1185">Reference proteome</keyword>
<dbReference type="PRINTS" id="PR00463">
    <property type="entry name" value="EP450I"/>
</dbReference>
<evidence type="ECO:0000313" key="8">
    <source>
        <dbReference type="Proteomes" id="UP000001307"/>
    </source>
</evidence>
<dbReference type="PANTHER" id="PTHR24300:SF414">
    <property type="entry name" value="CYTOCHROME P450 FAMILY"/>
    <property type="match status" value="1"/>
</dbReference>
<evidence type="ECO:0008006" key="9">
    <source>
        <dbReference type="Google" id="ProtNLM"/>
    </source>
</evidence>
<comment type="similarity">
    <text evidence="2 6">Belongs to the cytochrome P450 family.</text>
</comment>
<dbReference type="GO" id="GO:0005737">
    <property type="term" value="C:cytoplasm"/>
    <property type="evidence" value="ECO:0007669"/>
    <property type="project" value="TreeGrafter"/>
</dbReference>
<dbReference type="InterPro" id="IPR017972">
    <property type="entry name" value="Cyt_P450_CS"/>
</dbReference>
<dbReference type="InterPro" id="IPR001128">
    <property type="entry name" value="Cyt_P450"/>
</dbReference>
<keyword evidence="5 6" id="KW-0349">Heme</keyword>
<dbReference type="GO" id="GO:0006805">
    <property type="term" value="P:xenobiotic metabolic process"/>
    <property type="evidence" value="ECO:0007669"/>
    <property type="project" value="TreeGrafter"/>
</dbReference>
<organism evidence="7">
    <name type="scientific">Oikopleura dioica</name>
    <name type="common">Tunicate</name>
    <dbReference type="NCBI Taxonomy" id="34765"/>
    <lineage>
        <taxon>Eukaryota</taxon>
        <taxon>Metazoa</taxon>
        <taxon>Chordata</taxon>
        <taxon>Tunicata</taxon>
        <taxon>Appendicularia</taxon>
        <taxon>Copelata</taxon>
        <taxon>Oikopleuridae</taxon>
        <taxon>Oikopleura</taxon>
    </lineage>
</organism>
<feature type="binding site" description="axial binding residue" evidence="5">
    <location>
        <position position="455"/>
    </location>
    <ligand>
        <name>heme</name>
        <dbReference type="ChEBI" id="CHEBI:30413"/>
    </ligand>
    <ligandPart>
        <name>Fe</name>
        <dbReference type="ChEBI" id="CHEBI:18248"/>
    </ligandPart>
</feature>
<name>E4XKI3_OIKDI</name>
<dbReference type="InterPro" id="IPR002401">
    <property type="entry name" value="Cyt_P450_E_grp-I"/>
</dbReference>
<dbReference type="GO" id="GO:0020037">
    <property type="term" value="F:heme binding"/>
    <property type="evidence" value="ECO:0007669"/>
    <property type="project" value="InterPro"/>
</dbReference>
<dbReference type="PANTHER" id="PTHR24300">
    <property type="entry name" value="CYTOCHROME P450 508A4-RELATED"/>
    <property type="match status" value="1"/>
</dbReference>
<protein>
    <recommendedName>
        <fullName evidence="9">Cytochrome P450</fullName>
    </recommendedName>
</protein>
<dbReference type="SUPFAM" id="SSF48264">
    <property type="entry name" value="Cytochrome P450"/>
    <property type="match status" value="1"/>
</dbReference>
<evidence type="ECO:0000256" key="2">
    <source>
        <dbReference type="ARBA" id="ARBA00010617"/>
    </source>
</evidence>
<proteinExistence type="inferred from homology"/>
<evidence type="ECO:0000256" key="4">
    <source>
        <dbReference type="ARBA" id="ARBA00023004"/>
    </source>
</evidence>
<keyword evidence="3 5" id="KW-0479">Metal-binding</keyword>
<keyword evidence="6" id="KW-0560">Oxidoreductase</keyword>
<dbReference type="GO" id="GO:0005506">
    <property type="term" value="F:iron ion binding"/>
    <property type="evidence" value="ECO:0007669"/>
    <property type="project" value="InterPro"/>
</dbReference>
<evidence type="ECO:0000256" key="3">
    <source>
        <dbReference type="ARBA" id="ARBA00022723"/>
    </source>
</evidence>
<dbReference type="Gene3D" id="1.10.630.10">
    <property type="entry name" value="Cytochrome P450"/>
    <property type="match status" value="1"/>
</dbReference>
<accession>E4XKI3</accession>
<dbReference type="AlphaFoldDB" id="E4XKI3"/>
<dbReference type="EMBL" id="FN653064">
    <property type="protein sequence ID" value="CBY24972.1"/>
    <property type="molecule type" value="Genomic_DNA"/>
</dbReference>
<comment type="cofactor">
    <cofactor evidence="1 5">
        <name>heme</name>
        <dbReference type="ChEBI" id="CHEBI:30413"/>
    </cofactor>
</comment>
<dbReference type="PROSITE" id="PS00086">
    <property type="entry name" value="CYTOCHROME_P450"/>
    <property type="match status" value="1"/>
</dbReference>
<dbReference type="InterPro" id="IPR036396">
    <property type="entry name" value="Cyt_P450_sf"/>
</dbReference>
<gene>
    <name evidence="7" type="ORF">GSOID_T00013147001</name>
</gene>
<dbReference type="InParanoid" id="E4XKI3"/>
<dbReference type="OrthoDB" id="1055148at2759"/>
<evidence type="ECO:0000256" key="1">
    <source>
        <dbReference type="ARBA" id="ARBA00001971"/>
    </source>
</evidence>
<keyword evidence="6" id="KW-0503">Monooxygenase</keyword>
<dbReference type="Pfam" id="PF00067">
    <property type="entry name" value="p450"/>
    <property type="match status" value="1"/>
</dbReference>
<evidence type="ECO:0000313" key="7">
    <source>
        <dbReference type="EMBL" id="CBY24972.1"/>
    </source>
</evidence>
<dbReference type="GO" id="GO:0016712">
    <property type="term" value="F:oxidoreductase activity, acting on paired donors, with incorporation or reduction of molecular oxygen, reduced flavin or flavoprotein as one donor, and incorporation of one atom of oxygen"/>
    <property type="evidence" value="ECO:0007669"/>
    <property type="project" value="TreeGrafter"/>
</dbReference>
<evidence type="ECO:0000256" key="6">
    <source>
        <dbReference type="RuleBase" id="RU000461"/>
    </source>
</evidence>